<dbReference type="GO" id="GO:0043683">
    <property type="term" value="P:type IV pilus assembly"/>
    <property type="evidence" value="ECO:0007669"/>
    <property type="project" value="InterPro"/>
</dbReference>
<dbReference type="Proteomes" id="UP000575083">
    <property type="component" value="Unassembled WGS sequence"/>
</dbReference>
<dbReference type="PROSITE" id="PS00409">
    <property type="entry name" value="PROKAR_NTER_METHYL"/>
    <property type="match status" value="1"/>
</dbReference>
<dbReference type="InterPro" id="IPR032092">
    <property type="entry name" value="PilW"/>
</dbReference>
<keyword evidence="2" id="KW-0812">Transmembrane</keyword>
<accession>A0A7X0PF27</accession>
<feature type="transmembrane region" description="Helical" evidence="2">
    <location>
        <begin position="37"/>
        <end position="58"/>
    </location>
</feature>
<organism evidence="3 4">
    <name type="scientific">Acidovorax soli</name>
    <dbReference type="NCBI Taxonomy" id="592050"/>
    <lineage>
        <taxon>Bacteria</taxon>
        <taxon>Pseudomonadati</taxon>
        <taxon>Pseudomonadota</taxon>
        <taxon>Betaproteobacteria</taxon>
        <taxon>Burkholderiales</taxon>
        <taxon>Comamonadaceae</taxon>
        <taxon>Acidovorax</taxon>
    </lineage>
</organism>
<dbReference type="RefSeq" id="WP_184858294.1">
    <property type="nucleotide sequence ID" value="NZ_JACHLK010000005.1"/>
</dbReference>
<dbReference type="EMBL" id="JACHLK010000005">
    <property type="protein sequence ID" value="MBB6560362.1"/>
    <property type="molecule type" value="Genomic_DNA"/>
</dbReference>
<evidence type="ECO:0000313" key="4">
    <source>
        <dbReference type="Proteomes" id="UP000575083"/>
    </source>
</evidence>
<keyword evidence="4" id="KW-1185">Reference proteome</keyword>
<sequence length="309" mass="32587">MLSKNTPSPAGAANRHLGKNQRKALLTTSGKQRGFTLIELMVGITIGLLTIAVAMGALTVSRNVSGTVTDTSGIQQQAAYAMRVIGLQMRQAGSVRLNMNPKSLIAQDLYFAPVGFETISIASGSAKGFNPSTDTITGTNTPATVTLGYRRFTEPVFGNAAEQTLARNCLGGPDSANADMRLESIFQLTGSELQCSGNGAAAQSIAQNVANFQVRYLLQDTVSTLGDPNIRAVDAAGVGTNWGRVQAVEVCLVLYGIESISMPAGSTYTDCNGTAVDMTTLPSPRNRRMHSVFRNVFQMRSQGLTGAAI</sequence>
<gene>
    <name evidence="3" type="ORF">HNP48_003036</name>
</gene>
<dbReference type="InterPro" id="IPR012902">
    <property type="entry name" value="N_methyl_site"/>
</dbReference>
<reference evidence="3 4" key="1">
    <citation type="submission" date="2020-08" db="EMBL/GenBank/DDBJ databases">
        <title>Functional genomics of gut bacteria from endangered species of beetles.</title>
        <authorList>
            <person name="Carlos-Shanley C."/>
        </authorList>
    </citation>
    <scope>NUCLEOTIDE SEQUENCE [LARGE SCALE GENOMIC DNA]</scope>
    <source>
        <strain evidence="3 4">S00198</strain>
    </source>
</reference>
<name>A0A7X0PF27_9BURK</name>
<protein>
    <submittedName>
        <fullName evidence="3">Type IV pilus assembly protein PilW</fullName>
    </submittedName>
</protein>
<comment type="caution">
    <text evidence="3">The sequence shown here is derived from an EMBL/GenBank/DDBJ whole genome shotgun (WGS) entry which is preliminary data.</text>
</comment>
<proteinExistence type="predicted"/>
<dbReference type="Pfam" id="PF16074">
    <property type="entry name" value="PilW"/>
    <property type="match status" value="1"/>
</dbReference>
<evidence type="ECO:0000313" key="3">
    <source>
        <dbReference type="EMBL" id="MBB6560362.1"/>
    </source>
</evidence>
<feature type="region of interest" description="Disordered" evidence="1">
    <location>
        <begin position="1"/>
        <end position="21"/>
    </location>
</feature>
<keyword evidence="2" id="KW-0472">Membrane</keyword>
<dbReference type="NCBIfam" id="TIGR02532">
    <property type="entry name" value="IV_pilin_GFxxxE"/>
    <property type="match status" value="1"/>
</dbReference>
<keyword evidence="2" id="KW-1133">Transmembrane helix</keyword>
<dbReference type="Pfam" id="PF07963">
    <property type="entry name" value="N_methyl"/>
    <property type="match status" value="1"/>
</dbReference>
<evidence type="ECO:0000256" key="2">
    <source>
        <dbReference type="SAM" id="Phobius"/>
    </source>
</evidence>
<dbReference type="AlphaFoldDB" id="A0A7X0PF27"/>
<evidence type="ECO:0000256" key="1">
    <source>
        <dbReference type="SAM" id="MobiDB-lite"/>
    </source>
</evidence>